<reference evidence="1 2" key="1">
    <citation type="submission" date="2016-10" db="EMBL/GenBank/DDBJ databases">
        <authorList>
            <person name="Varghese N."/>
            <person name="Submissions S."/>
        </authorList>
    </citation>
    <scope>NUCLEOTIDE SEQUENCE [LARGE SCALE GENOMIC DNA]</scope>
    <source>
        <strain evidence="1 2">DSM 18327</strain>
    </source>
</reference>
<keyword evidence="2" id="KW-1185">Reference proteome</keyword>
<sequence>MVRKRNSVKPHPLLAMDVNDDAGCLNARVARTFIASRLAPTLDRVHLRVIGRLSGRRSAISKCGRPGCGKDQTDKVHFIRQIPCRSEPARDGRLR</sequence>
<evidence type="ECO:0000313" key="1">
    <source>
        <dbReference type="EMBL" id="SEB91961.1"/>
    </source>
</evidence>
<protein>
    <submittedName>
        <fullName evidence="1">Uncharacterized protein</fullName>
    </submittedName>
</protein>
<comment type="caution">
    <text evidence="1">The sequence shown here is derived from an EMBL/GenBank/DDBJ whole genome shotgun (WGS) entry which is preliminary data.</text>
</comment>
<name>A0ABY0XRE2_9PSED</name>
<dbReference type="EMBL" id="FNRV01000001">
    <property type="protein sequence ID" value="SEB91961.1"/>
    <property type="molecule type" value="Genomic_DNA"/>
</dbReference>
<gene>
    <name evidence="1" type="ORF">SAMN05216205_0989</name>
</gene>
<evidence type="ECO:0000313" key="2">
    <source>
        <dbReference type="Proteomes" id="UP000199665"/>
    </source>
</evidence>
<proteinExistence type="predicted"/>
<dbReference type="Proteomes" id="UP000199665">
    <property type="component" value="Unassembled WGS sequence"/>
</dbReference>
<accession>A0ABY0XRE2</accession>
<organism evidence="1 2">
    <name type="scientific">Pseudomonas mohnii</name>
    <dbReference type="NCBI Taxonomy" id="395600"/>
    <lineage>
        <taxon>Bacteria</taxon>
        <taxon>Pseudomonadati</taxon>
        <taxon>Pseudomonadota</taxon>
        <taxon>Gammaproteobacteria</taxon>
        <taxon>Pseudomonadales</taxon>
        <taxon>Pseudomonadaceae</taxon>
        <taxon>Pseudomonas</taxon>
    </lineage>
</organism>